<evidence type="ECO:0000256" key="1">
    <source>
        <dbReference type="ARBA" id="ARBA00004123"/>
    </source>
</evidence>
<evidence type="ECO:0000256" key="2">
    <source>
        <dbReference type="ARBA" id="ARBA00007453"/>
    </source>
</evidence>
<evidence type="ECO:0000259" key="7">
    <source>
        <dbReference type="Pfam" id="PF10433"/>
    </source>
</evidence>
<evidence type="ECO:0000313" key="10">
    <source>
        <dbReference type="Proteomes" id="UP000258309"/>
    </source>
</evidence>
<organism evidence="9 10">
    <name type="scientific">Scytalidium lignicola</name>
    <name type="common">Hyphomycete</name>
    <dbReference type="NCBI Taxonomy" id="5539"/>
    <lineage>
        <taxon>Eukaryota</taxon>
        <taxon>Fungi</taxon>
        <taxon>Dikarya</taxon>
        <taxon>Ascomycota</taxon>
        <taxon>Pezizomycotina</taxon>
        <taxon>Leotiomycetes</taxon>
        <taxon>Leotiomycetes incertae sedis</taxon>
        <taxon>Scytalidium</taxon>
    </lineage>
</organism>
<feature type="region of interest" description="Disordered" evidence="5">
    <location>
        <begin position="197"/>
        <end position="219"/>
    </location>
</feature>
<evidence type="ECO:0000256" key="4">
    <source>
        <dbReference type="ARBA" id="ARBA00023242"/>
    </source>
</evidence>
<sequence>MDDIQDDQTDPDPIKATYDVYIKPHISANRELYILQFPNRDSKQAYSATFQSKPHKLRTKPRAGMVEIEVPIDTWRNYDREKGIRWGESMRRSQMVKGGGSYGLPGGFGIGGAQPSGRGRGRGEIDDMALQERLLEDYAGAVQREQVLTRQTLGGQMVADEATTPRYMIGAFRNNQLHLTPVDKIVQMRPQFHHLDAQAEQDRLTRPRDPNSTNARPSEARAIHMTVKSTIDGEEDIIDNMATRISTTQAEDWKRLRFIDENSAEAWEVFHENLFIGKGDDKEAQEDSLGKVPNLKSGFGDAQYMDAISAPLDAAKLSRSNAERELEDRKGKKVAEDEESESTDTLPNTPHVRHALKLNLLSADEECLVLAKANRLEIWTLSPEGLNMAYSKAIYGRVSMLQKIRPNGSATDHLFIGTQRFQYFTVSWNPETQQLDTQQSFVDVSERHMKEAQSRDRCIVDPKGQYLLMELFEGILNLVKVIKPRKGHPQYLDAPEQIRITELFVRSSAFIHTELNRPKLALLYSDGRDKVRLATYRLLDEKGQFNSFDPKNRENDIEDLDLGASHLIPVPRGYDDQKRYIVRNATTPKAQLGGVIIVGETKMTYLDDESKATVEYALSEATIFATWERVDNLHYLLADDYGALHLLTILIDGAVVTDIEVKKIGQTSKATVLVYLGFGILFVASHEGDSQIVKLDLEDEENPSITIIQTIPNISPILDFAVMDMGGREGETTTNEYSSGQARLVTGSGVFQDGSLRSVRSGVGLEDIGILADVEDVRGLFSLRTSNGSNGTHDTLIISTFTETRIFKFDSEGEIEEVEGYYSLSQDTETLLALNLCQNRILQVTTSSVLLLGSGGIEAQWKPPGGGVITAASANENYVLLAAGGRTLVSLNVAENLKEIKTQELGNGDQVSCIHVPDQIPSIGIVGFWKSGSISILNLEDLNILYSEDLRRRDSASVPRNIVLTQILPPSISGPTLFVAMEDGIVLSFNIDKNNMSLSGRKSVVLGTQQAQFRILPRKDGLFNVFATCEHPSLIYGSEGRVVYSAVTAESATLVCSFDSEAYPGTIVVATPESIKISQIDTERRTHVQKLHIGETVRRIAYSPKERAFGLGCIKREVVSGEEVISSNFRLVDEVMFGELGKPFALDVSSGEELIESIYRAELPIQHDEDNLGERFLVGTSYLDNPNPDRSDIKGRLLIFGVDSTRSPYLIAEQHFKGACRCISVMDGKIVAALTKTVVVYDYKETTSTSGSLTKLAAYRTATCPVDLSINGNIIAMSDLMKSVILVEYTKGQGGLDDTLEEVARHTQSLWSTAVANIEQDTYLTSDADGNLLVLRRNKEGVTLEDRKRLEVTSEMNIGEMVNKIRTFEVETSANSSVVPKAFLATTEGSIYLFSTISAAAQDVLMRLQARMASIIQTPGNIEFNGYRAFRNDERTTIEPFRFVDGELIERFLDVDETVQEEICKGLGPSVEDLRDMVEELKRLH</sequence>
<dbReference type="GO" id="GO:0003676">
    <property type="term" value="F:nucleic acid binding"/>
    <property type="evidence" value="ECO:0007669"/>
    <property type="project" value="InterPro"/>
</dbReference>
<dbReference type="OrthoDB" id="433457at2759"/>
<dbReference type="Pfam" id="PF10433">
    <property type="entry name" value="Beta-prop_RSE1_1st"/>
    <property type="match status" value="1"/>
</dbReference>
<evidence type="ECO:0000259" key="8">
    <source>
        <dbReference type="Pfam" id="PF23726"/>
    </source>
</evidence>
<comment type="caution">
    <text evidence="9">The sequence shown here is derived from an EMBL/GenBank/DDBJ whole genome shotgun (WGS) entry which is preliminary data.</text>
</comment>
<comment type="subcellular location">
    <subcellularLocation>
        <location evidence="1">Nucleus</location>
    </subcellularLocation>
</comment>
<dbReference type="InterPro" id="IPR004871">
    <property type="entry name" value="RSE1/DDB1/CPSF1_C"/>
</dbReference>
<evidence type="ECO:0000256" key="5">
    <source>
        <dbReference type="SAM" id="MobiDB-lite"/>
    </source>
</evidence>
<reference evidence="9 10" key="1">
    <citation type="submission" date="2018-05" db="EMBL/GenBank/DDBJ databases">
        <title>Draft genome sequence of Scytalidium lignicola DSM 105466, a ubiquitous saprotrophic fungus.</title>
        <authorList>
            <person name="Buettner E."/>
            <person name="Gebauer A.M."/>
            <person name="Hofrichter M."/>
            <person name="Liers C."/>
            <person name="Kellner H."/>
        </authorList>
    </citation>
    <scope>NUCLEOTIDE SEQUENCE [LARGE SCALE GENOMIC DNA]</scope>
    <source>
        <strain evidence="9 10">DSM 105466</strain>
    </source>
</reference>
<feature type="domain" description="RSE1/DDB1/CPSF1 first beta-propeller" evidence="7">
    <location>
        <begin position="352"/>
        <end position="712"/>
    </location>
</feature>
<accession>A0A3E2HG81</accession>
<dbReference type="GO" id="GO:0006351">
    <property type="term" value="P:DNA-templated transcription"/>
    <property type="evidence" value="ECO:0007669"/>
    <property type="project" value="InterPro"/>
</dbReference>
<dbReference type="InterPro" id="IPR050358">
    <property type="entry name" value="RSE1/DDB1/CFT1"/>
</dbReference>
<feature type="compositionally biased region" description="Basic and acidic residues" evidence="5">
    <location>
        <begin position="321"/>
        <end position="335"/>
    </location>
</feature>
<proteinExistence type="inferred from homology"/>
<keyword evidence="10" id="KW-1185">Reference proteome</keyword>
<dbReference type="STRING" id="5539.A0A3E2HG81"/>
<name>A0A3E2HG81_SCYLI</name>
<feature type="region of interest" description="Disordered" evidence="5">
    <location>
        <begin position="319"/>
        <end position="349"/>
    </location>
</feature>
<gene>
    <name evidence="9" type="ORF">B7463_g4261</name>
</gene>
<evidence type="ECO:0000256" key="3">
    <source>
        <dbReference type="ARBA" id="ARBA00014577"/>
    </source>
</evidence>
<dbReference type="Pfam" id="PF04801">
    <property type="entry name" value="RPC5"/>
    <property type="match status" value="2"/>
</dbReference>
<dbReference type="InterPro" id="IPR011047">
    <property type="entry name" value="Quinoprotein_ADH-like_sf"/>
</dbReference>
<dbReference type="InterPro" id="IPR015943">
    <property type="entry name" value="WD40/YVTN_repeat-like_dom_sf"/>
</dbReference>
<dbReference type="EMBL" id="NCSJ02000062">
    <property type="protein sequence ID" value="RFU32061.1"/>
    <property type="molecule type" value="Genomic_DNA"/>
</dbReference>
<dbReference type="SUPFAM" id="SSF50998">
    <property type="entry name" value="Quinoprotein alcohol dehydrogenase-like"/>
    <property type="match status" value="1"/>
</dbReference>
<dbReference type="InterPro" id="IPR006886">
    <property type="entry name" value="RNA_pol_III_Rpc5"/>
</dbReference>
<dbReference type="GO" id="GO:0005634">
    <property type="term" value="C:nucleus"/>
    <property type="evidence" value="ECO:0007669"/>
    <property type="project" value="UniProtKB-SubCell"/>
</dbReference>
<comment type="similarity">
    <text evidence="2">Belongs to the DDB1 family.</text>
</comment>
<keyword evidence="4" id="KW-0539">Nucleus</keyword>
<dbReference type="Gene3D" id="1.10.150.910">
    <property type="match status" value="1"/>
</dbReference>
<protein>
    <recommendedName>
        <fullName evidence="3">DNA damage-binding protein 1</fullName>
    </recommendedName>
</protein>
<evidence type="ECO:0000313" key="9">
    <source>
        <dbReference type="EMBL" id="RFU32061.1"/>
    </source>
</evidence>
<dbReference type="InterPro" id="IPR058543">
    <property type="entry name" value="Beta-prop_RSE1/DDB1/CPSF1_2nd"/>
</dbReference>
<dbReference type="Proteomes" id="UP000258309">
    <property type="component" value="Unassembled WGS sequence"/>
</dbReference>
<evidence type="ECO:0000259" key="6">
    <source>
        <dbReference type="Pfam" id="PF03178"/>
    </source>
</evidence>
<dbReference type="Pfam" id="PF03178">
    <property type="entry name" value="CPSF_A"/>
    <property type="match status" value="1"/>
</dbReference>
<feature type="compositionally biased region" description="Basic and acidic residues" evidence="5">
    <location>
        <begin position="197"/>
        <end position="209"/>
    </location>
</feature>
<feature type="domain" description="RSE1/DDB1/CPSF1 second beta-propeller" evidence="8">
    <location>
        <begin position="773"/>
        <end position="1080"/>
    </location>
</feature>
<dbReference type="PANTHER" id="PTHR10644">
    <property type="entry name" value="DNA REPAIR/RNA PROCESSING CPSF FAMILY"/>
    <property type="match status" value="1"/>
</dbReference>
<feature type="non-terminal residue" evidence="9">
    <location>
        <position position="1485"/>
    </location>
</feature>
<feature type="domain" description="RSE1/DDB1/CPSF1 C-terminal" evidence="6">
    <location>
        <begin position="1127"/>
        <end position="1454"/>
    </location>
</feature>
<dbReference type="Gene3D" id="2.130.10.10">
    <property type="entry name" value="YVTN repeat-like/Quinoprotein amine dehydrogenase"/>
    <property type="match status" value="3"/>
</dbReference>
<dbReference type="InterPro" id="IPR018846">
    <property type="entry name" value="Beta-prop_RSE1/DDB1/CPSF1_1st"/>
</dbReference>
<feature type="non-terminal residue" evidence="9">
    <location>
        <position position="1"/>
    </location>
</feature>
<dbReference type="OMA" id="HQDFLMR"/>
<dbReference type="FunFam" id="2.130.10.10:FF:000629">
    <property type="entry name" value="UV-damaged DNA binding protein"/>
    <property type="match status" value="1"/>
</dbReference>
<dbReference type="Pfam" id="PF23726">
    <property type="entry name" value="Beta-prop_RSE1_2nd"/>
    <property type="match status" value="1"/>
</dbReference>